<accession>A0ABW6X6D5</accession>
<keyword evidence="2" id="KW-1185">Reference proteome</keyword>
<evidence type="ECO:0000313" key="2">
    <source>
        <dbReference type="Proteomes" id="UP001602322"/>
    </source>
</evidence>
<evidence type="ECO:0000313" key="1">
    <source>
        <dbReference type="EMBL" id="MFF5897635.1"/>
    </source>
</evidence>
<organism evidence="1 2">
    <name type="scientific">Streptomyces argenteolus</name>
    <dbReference type="NCBI Taxonomy" id="67274"/>
    <lineage>
        <taxon>Bacteria</taxon>
        <taxon>Bacillati</taxon>
        <taxon>Actinomycetota</taxon>
        <taxon>Actinomycetes</taxon>
        <taxon>Kitasatosporales</taxon>
        <taxon>Streptomycetaceae</taxon>
        <taxon>Streptomyces</taxon>
    </lineage>
</organism>
<reference evidence="1 2" key="1">
    <citation type="submission" date="2024-10" db="EMBL/GenBank/DDBJ databases">
        <title>The Natural Products Discovery Center: Release of the First 8490 Sequenced Strains for Exploring Actinobacteria Biosynthetic Diversity.</title>
        <authorList>
            <person name="Kalkreuter E."/>
            <person name="Kautsar S.A."/>
            <person name="Yang D."/>
            <person name="Bader C.D."/>
            <person name="Teijaro C.N."/>
            <person name="Fluegel L."/>
            <person name="Davis C.M."/>
            <person name="Simpson J.R."/>
            <person name="Lauterbach L."/>
            <person name="Steele A.D."/>
            <person name="Gui C."/>
            <person name="Meng S."/>
            <person name="Li G."/>
            <person name="Viehrig K."/>
            <person name="Ye F."/>
            <person name="Su P."/>
            <person name="Kiefer A.F."/>
            <person name="Nichols A."/>
            <person name="Cepeda A.J."/>
            <person name="Yan W."/>
            <person name="Fan B."/>
            <person name="Jiang Y."/>
            <person name="Adhikari A."/>
            <person name="Zheng C.-J."/>
            <person name="Schuster L."/>
            <person name="Cowan T.M."/>
            <person name="Smanski M.J."/>
            <person name="Chevrette M.G."/>
            <person name="De Carvalho L.P.S."/>
            <person name="Shen B."/>
        </authorList>
    </citation>
    <scope>NUCLEOTIDE SEQUENCE [LARGE SCALE GENOMIC DNA]</scope>
    <source>
        <strain evidence="1 2">NPDC012540</strain>
    </source>
</reference>
<dbReference type="RefSeq" id="WP_387902998.1">
    <property type="nucleotide sequence ID" value="NZ_JBIBEG010000004.1"/>
</dbReference>
<protein>
    <submittedName>
        <fullName evidence="1">Uncharacterized protein</fullName>
    </submittedName>
</protein>
<name>A0ABW6X6D5_9ACTN</name>
<dbReference type="EMBL" id="JBIBEG010000004">
    <property type="protein sequence ID" value="MFF5897635.1"/>
    <property type="molecule type" value="Genomic_DNA"/>
</dbReference>
<dbReference type="Proteomes" id="UP001602322">
    <property type="component" value="Unassembled WGS sequence"/>
</dbReference>
<proteinExistence type="predicted"/>
<comment type="caution">
    <text evidence="1">The sequence shown here is derived from an EMBL/GenBank/DDBJ whole genome shotgun (WGS) entry which is preliminary data.</text>
</comment>
<sequence>MFENGGYGEDGIFGGRKWGTGDEVMMLSEEQWEALDPQKYIGYGVREIPCVEDAHVDAAIRAITSSADMEVIVRFTRRSAWRVFNAFAVRMASLGVRNRDPEIIRRGLVACGVALSSAEDFREVILSLTVLHRASILIEEDPVHLFREASGVMPPWIAEIVDQFPMREVKDLRIEPCGYAEGRDGSGFRFVSTW</sequence>
<gene>
    <name evidence="1" type="ORF">ACFY8O_17090</name>
</gene>